<comment type="caution">
    <text evidence="2">The sequence shown here is derived from an EMBL/GenBank/DDBJ whole genome shotgun (WGS) entry which is preliminary data.</text>
</comment>
<dbReference type="Gene3D" id="1.20.120.1870">
    <property type="entry name" value="Fic/DOC protein, Fido domain"/>
    <property type="match status" value="1"/>
</dbReference>
<dbReference type="PROSITE" id="PS51459">
    <property type="entry name" value="FIDO"/>
    <property type="match status" value="1"/>
</dbReference>
<dbReference type="Proteomes" id="UP001239909">
    <property type="component" value="Unassembled WGS sequence"/>
</dbReference>
<dbReference type="PANTHER" id="PTHR39426:SF1">
    <property type="entry name" value="HOMOLOGY TO DEATH-ON-CURING PROTEIN OF PHAGE P1"/>
    <property type="match status" value="1"/>
</dbReference>
<evidence type="ECO:0000313" key="3">
    <source>
        <dbReference type="Proteomes" id="UP001239909"/>
    </source>
</evidence>
<feature type="domain" description="Fido" evidence="1">
    <location>
        <begin position="7"/>
        <end position="123"/>
    </location>
</feature>
<dbReference type="InterPro" id="IPR003812">
    <property type="entry name" value="Fido"/>
</dbReference>
<proteinExistence type="predicted"/>
<dbReference type="RefSeq" id="WP_352231081.1">
    <property type="nucleotide sequence ID" value="NZ_BSYI01000017.1"/>
</dbReference>
<dbReference type="EMBL" id="BSYI01000017">
    <property type="protein sequence ID" value="GMG83241.1"/>
    <property type="molecule type" value="Genomic_DNA"/>
</dbReference>
<dbReference type="InterPro" id="IPR006440">
    <property type="entry name" value="Doc"/>
</dbReference>
<protein>
    <submittedName>
        <fullName evidence="2">Type II toxin-antitoxin system death-on-curing family toxin</fullName>
    </submittedName>
</protein>
<gene>
    <name evidence="2" type="ORF">LNKW23_24540</name>
</gene>
<dbReference type="Pfam" id="PF02661">
    <property type="entry name" value="Fic"/>
    <property type="match status" value="1"/>
</dbReference>
<accession>A0ABQ6LQU6</accession>
<dbReference type="SUPFAM" id="SSF140931">
    <property type="entry name" value="Fic-like"/>
    <property type="match status" value="1"/>
</dbReference>
<sequence length="132" mass="14359">MTEYNWPEPEAILAYLRELMARHGAELQIRSPDDLFAGFDRARLAQQYAPDASPHHLAALMFEGIATRHPLVDGNKRLAWLAAVVFLDLNGVYLDAPEQAAFAAGMAVIGGADPETLETFFAAHGIAEPDGI</sequence>
<reference evidence="2 3" key="1">
    <citation type="submission" date="2023-04" db="EMBL/GenBank/DDBJ databases">
        <title>Marinoamorphus aggregata gen. nov., sp. Nov., isolate from tissue of brittle star Ophioplocus japonicus.</title>
        <authorList>
            <person name="Kawano K."/>
            <person name="Sawayama S."/>
            <person name="Nakagawa S."/>
        </authorList>
    </citation>
    <scope>NUCLEOTIDE SEQUENCE [LARGE SCALE GENOMIC DNA]</scope>
    <source>
        <strain evidence="2 3">NKW23</strain>
    </source>
</reference>
<dbReference type="PANTHER" id="PTHR39426">
    <property type="entry name" value="HOMOLOGY TO DEATH-ON-CURING PROTEIN OF PHAGE P1"/>
    <property type="match status" value="1"/>
</dbReference>
<name>A0ABQ6LQU6_9RHOB</name>
<evidence type="ECO:0000259" key="1">
    <source>
        <dbReference type="PROSITE" id="PS51459"/>
    </source>
</evidence>
<evidence type="ECO:0000313" key="2">
    <source>
        <dbReference type="EMBL" id="GMG83241.1"/>
    </source>
</evidence>
<dbReference type="InterPro" id="IPR036597">
    <property type="entry name" value="Fido-like_dom_sf"/>
</dbReference>
<organism evidence="2 3">
    <name type="scientific">Paralimibaculum aggregatum</name>
    <dbReference type="NCBI Taxonomy" id="3036245"/>
    <lineage>
        <taxon>Bacteria</taxon>
        <taxon>Pseudomonadati</taxon>
        <taxon>Pseudomonadota</taxon>
        <taxon>Alphaproteobacteria</taxon>
        <taxon>Rhodobacterales</taxon>
        <taxon>Paracoccaceae</taxon>
        <taxon>Paralimibaculum</taxon>
    </lineage>
</organism>
<dbReference type="InterPro" id="IPR053737">
    <property type="entry name" value="Type_II_TA_Toxin"/>
</dbReference>
<keyword evidence="3" id="KW-1185">Reference proteome</keyword>